<dbReference type="OMA" id="ENDIHYK"/>
<organism evidence="2 3">
    <name type="scientific">Trichoplax adhaerens</name>
    <name type="common">Trichoplax reptans</name>
    <dbReference type="NCBI Taxonomy" id="10228"/>
    <lineage>
        <taxon>Eukaryota</taxon>
        <taxon>Metazoa</taxon>
        <taxon>Placozoa</taxon>
        <taxon>Uniplacotomia</taxon>
        <taxon>Trichoplacea</taxon>
        <taxon>Trichoplacidae</taxon>
        <taxon>Trichoplax</taxon>
    </lineage>
</organism>
<keyword evidence="3" id="KW-1185">Reference proteome</keyword>
<dbReference type="FunCoup" id="B3S1H9">
    <property type="interactions" value="1161"/>
</dbReference>
<reference evidence="2 3" key="1">
    <citation type="journal article" date="2008" name="Nature">
        <title>The Trichoplax genome and the nature of placozoans.</title>
        <authorList>
            <person name="Srivastava M."/>
            <person name="Begovic E."/>
            <person name="Chapman J."/>
            <person name="Putnam N.H."/>
            <person name="Hellsten U."/>
            <person name="Kawashima T."/>
            <person name="Kuo A."/>
            <person name="Mitros T."/>
            <person name="Salamov A."/>
            <person name="Carpenter M.L."/>
            <person name="Signorovitch A.Y."/>
            <person name="Moreno M.A."/>
            <person name="Kamm K."/>
            <person name="Grimwood J."/>
            <person name="Schmutz J."/>
            <person name="Shapiro H."/>
            <person name="Grigoriev I.V."/>
            <person name="Buss L.W."/>
            <person name="Schierwater B."/>
            <person name="Dellaporta S.L."/>
            <person name="Rokhsar D.S."/>
        </authorList>
    </citation>
    <scope>NUCLEOTIDE SEQUENCE [LARGE SCALE GENOMIC DNA]</scope>
    <source>
        <strain evidence="2 3">Grell-BS-1999</strain>
    </source>
</reference>
<dbReference type="AlphaFoldDB" id="B3S1H9"/>
<dbReference type="InterPro" id="IPR044926">
    <property type="entry name" value="RGS_subdomain_2"/>
</dbReference>
<dbReference type="EMBL" id="DS985247">
    <property type="protein sequence ID" value="EDV23229.1"/>
    <property type="molecule type" value="Genomic_DNA"/>
</dbReference>
<evidence type="ECO:0000259" key="1">
    <source>
        <dbReference type="PROSITE" id="PS50132"/>
    </source>
</evidence>
<dbReference type="PANTHER" id="PTHR10845">
    <property type="entry name" value="REGULATOR OF G PROTEIN SIGNALING"/>
    <property type="match status" value="1"/>
</dbReference>
<dbReference type="Gene3D" id="1.10.167.10">
    <property type="entry name" value="Regulator of G-protein Signalling 4, domain 2"/>
    <property type="match status" value="1"/>
</dbReference>
<dbReference type="Pfam" id="PF00615">
    <property type="entry name" value="RGS"/>
    <property type="match status" value="1"/>
</dbReference>
<dbReference type="SUPFAM" id="SSF48097">
    <property type="entry name" value="Regulator of G-protein signaling, RGS"/>
    <property type="match status" value="1"/>
</dbReference>
<dbReference type="Proteomes" id="UP000009022">
    <property type="component" value="Unassembled WGS sequence"/>
</dbReference>
<dbReference type="STRING" id="10228.B3S1H9"/>
<dbReference type="HOGENOM" id="CLU_059863_1_4_1"/>
<dbReference type="KEGG" id="tad:TRIADDRAFT_27441"/>
<dbReference type="InterPro" id="IPR036305">
    <property type="entry name" value="RGS_sf"/>
</dbReference>
<evidence type="ECO:0000313" key="3">
    <source>
        <dbReference type="Proteomes" id="UP000009022"/>
    </source>
</evidence>
<evidence type="ECO:0000313" key="2">
    <source>
        <dbReference type="EMBL" id="EDV23229.1"/>
    </source>
</evidence>
<dbReference type="GeneID" id="6755669"/>
<dbReference type="Gene3D" id="1.10.196.10">
    <property type="match status" value="1"/>
</dbReference>
<dbReference type="PANTHER" id="PTHR10845:SF192">
    <property type="entry name" value="DOUBLE HIT, ISOFORM B"/>
    <property type="match status" value="1"/>
</dbReference>
<dbReference type="PhylomeDB" id="B3S1H9"/>
<feature type="non-terminal residue" evidence="2">
    <location>
        <position position="1"/>
    </location>
</feature>
<sequence>PTPLDVESWKISFDRLLHCAAGIKHFQEFLKSEYSEENLLFWLACEDLKEASENDIHYKTKIIYDKFISTSSPSEVSLDGRMRDEVIKNLIEPDKNIYDEAQRHVYMLMRYDCYPRFMKYITQKFIKA</sequence>
<dbReference type="InterPro" id="IPR016137">
    <property type="entry name" value="RGS"/>
</dbReference>
<dbReference type="InParanoid" id="B3S1H9"/>
<dbReference type="OrthoDB" id="10266999at2759"/>
<dbReference type="RefSeq" id="XP_002114139.1">
    <property type="nucleotide sequence ID" value="XM_002114103.1"/>
</dbReference>
<protein>
    <recommendedName>
        <fullName evidence="1">RGS domain-containing protein</fullName>
    </recommendedName>
</protein>
<dbReference type="InterPro" id="IPR024066">
    <property type="entry name" value="RGS_subdom1/3"/>
</dbReference>
<feature type="domain" description="RGS" evidence="1">
    <location>
        <begin position="12"/>
        <end position="119"/>
    </location>
</feature>
<dbReference type="PROSITE" id="PS50132">
    <property type="entry name" value="RGS"/>
    <property type="match status" value="1"/>
</dbReference>
<gene>
    <name evidence="2" type="ORF">TRIADDRAFT_27441</name>
</gene>
<dbReference type="FunFam" id="1.10.167.10:FF:000001">
    <property type="entry name" value="Putative regulator of g-protein signaling 12"/>
    <property type="match status" value="1"/>
</dbReference>
<dbReference type="eggNOG" id="KOG3589">
    <property type="taxonomic scope" value="Eukaryota"/>
</dbReference>
<dbReference type="SMART" id="SM00315">
    <property type="entry name" value="RGS"/>
    <property type="match status" value="1"/>
</dbReference>
<proteinExistence type="predicted"/>
<name>B3S1H9_TRIAD</name>
<accession>B3S1H9</accession>
<dbReference type="PRINTS" id="PR01301">
    <property type="entry name" value="RGSPROTEIN"/>
</dbReference>
<dbReference type="CTD" id="6755669"/>